<keyword evidence="3" id="KW-0812">Transmembrane</keyword>
<accession>A0AAV2IAL5</accession>
<evidence type="ECO:0000256" key="4">
    <source>
        <dbReference type="SAM" id="SignalP"/>
    </source>
</evidence>
<dbReference type="InterPro" id="IPR002018">
    <property type="entry name" value="CarbesteraseB"/>
</dbReference>
<dbReference type="Proteomes" id="UP001497497">
    <property type="component" value="Unassembled WGS sequence"/>
</dbReference>
<dbReference type="InterPro" id="IPR019819">
    <property type="entry name" value="Carboxylesterase_B_CS"/>
</dbReference>
<name>A0AAV2IAL5_LYMST</name>
<keyword evidence="2 4" id="KW-0732">Signal</keyword>
<evidence type="ECO:0000256" key="1">
    <source>
        <dbReference type="ARBA" id="ARBA00005964"/>
    </source>
</evidence>
<feature type="signal peptide" evidence="4">
    <location>
        <begin position="1"/>
        <end position="22"/>
    </location>
</feature>
<dbReference type="Gene3D" id="3.40.50.1820">
    <property type="entry name" value="alpha/beta hydrolase"/>
    <property type="match status" value="1"/>
</dbReference>
<keyword evidence="7" id="KW-1185">Reference proteome</keyword>
<protein>
    <recommendedName>
        <fullName evidence="5">Carboxylesterase type B domain-containing protein</fullName>
    </recommendedName>
</protein>
<keyword evidence="3" id="KW-1133">Transmembrane helix</keyword>
<dbReference type="AlphaFoldDB" id="A0AAV2IAL5"/>
<reference evidence="6 7" key="1">
    <citation type="submission" date="2024-04" db="EMBL/GenBank/DDBJ databases">
        <authorList>
            <consortium name="Genoscope - CEA"/>
            <person name="William W."/>
        </authorList>
    </citation>
    <scope>NUCLEOTIDE SEQUENCE [LARGE SCALE GENOMIC DNA]</scope>
</reference>
<feature type="chain" id="PRO_5043460997" description="Carboxylesterase type B domain-containing protein" evidence="4">
    <location>
        <begin position="23"/>
        <end position="647"/>
    </location>
</feature>
<dbReference type="EMBL" id="CAXITT010000533">
    <property type="protein sequence ID" value="CAL1543196.1"/>
    <property type="molecule type" value="Genomic_DNA"/>
</dbReference>
<feature type="domain" description="Carboxylesterase type B" evidence="5">
    <location>
        <begin position="27"/>
        <end position="560"/>
    </location>
</feature>
<dbReference type="PROSITE" id="PS00941">
    <property type="entry name" value="CARBOXYLESTERASE_B_2"/>
    <property type="match status" value="1"/>
</dbReference>
<evidence type="ECO:0000313" key="6">
    <source>
        <dbReference type="EMBL" id="CAL1543196.1"/>
    </source>
</evidence>
<comment type="similarity">
    <text evidence="1">Belongs to the type-B carboxylesterase/lipase family.</text>
</comment>
<dbReference type="SUPFAM" id="SSF53474">
    <property type="entry name" value="alpha/beta-Hydrolases"/>
    <property type="match status" value="1"/>
</dbReference>
<gene>
    <name evidence="6" type="ORF">GSLYS_00016730001</name>
</gene>
<evidence type="ECO:0000313" key="7">
    <source>
        <dbReference type="Proteomes" id="UP001497497"/>
    </source>
</evidence>
<dbReference type="InterPro" id="IPR029058">
    <property type="entry name" value="AB_hydrolase_fold"/>
</dbReference>
<evidence type="ECO:0000256" key="2">
    <source>
        <dbReference type="ARBA" id="ARBA00022729"/>
    </source>
</evidence>
<sequence>MIPWMWMLMSLSLAITDSLVRGGDQFPVRNTTYGQIRGYIYRRPNGAEVERYMGVPYAKPPTGNLRFQMPFPPEPWQGVRNATIQSCACVQSQLDQHYIRDHDPDFDGQTSEDCLYLNIYVPIRHERVLEPPLLPVIVHIHGGSNEAGMGAMLHGDALASEGNLIVVTMNYRLGVLGFLSAPHLDITGNYGLYDQALSMLWVKENIDKFGGDPDKVTCQGHSAGSSDVGFHVLSPISKGLFRSAILLSGSPTAFWALIPPSSPTEERSGPNRHLENLGCYFGTDKTQTWSCLREQNISKFYDISFHHSDGYFTFAPVVDNQFLLADPKNGIEGPVNARTIMIGVVRDEGSLTAEVIMKNEIKKKILGRYLTGKQLMKNYNEHIEPVESFNDSLYRQFASPPMRPYTSYSYIEDLSYYVYKPWSDPDNVTAGLIALSDLVGDATFTAPAIDLADRLAAVDDLDLFVYSFEHRSPTSRYPLWMGVPHGDDLFYLFGCPIDGHPLRNYTELDGRVSQGYIQLWSKYVYSGWPSDDKDSTQILPYTEGKSYIRVSSNTTDLVITNGRYLRDRHIAYWNHLLPTLMGGAVKVKGRNRSLVLWGLTAACLLLFVLCLILLGCLVHYKRKVRGRSIVSSRRDDDAGKVPMLFNK</sequence>
<evidence type="ECO:0000259" key="5">
    <source>
        <dbReference type="Pfam" id="PF00135"/>
    </source>
</evidence>
<dbReference type="InterPro" id="IPR051093">
    <property type="entry name" value="Neuroligin/BSAL"/>
</dbReference>
<evidence type="ECO:0000256" key="3">
    <source>
        <dbReference type="SAM" id="Phobius"/>
    </source>
</evidence>
<keyword evidence="3" id="KW-0472">Membrane</keyword>
<dbReference type="Pfam" id="PF00135">
    <property type="entry name" value="COesterase"/>
    <property type="match status" value="1"/>
</dbReference>
<comment type="caution">
    <text evidence="6">The sequence shown here is derived from an EMBL/GenBank/DDBJ whole genome shotgun (WGS) entry which is preliminary data.</text>
</comment>
<dbReference type="PANTHER" id="PTHR43903">
    <property type="entry name" value="NEUROLIGIN"/>
    <property type="match status" value="1"/>
</dbReference>
<proteinExistence type="inferred from homology"/>
<feature type="transmembrane region" description="Helical" evidence="3">
    <location>
        <begin position="594"/>
        <end position="618"/>
    </location>
</feature>
<organism evidence="6 7">
    <name type="scientific">Lymnaea stagnalis</name>
    <name type="common">Great pond snail</name>
    <name type="synonym">Helix stagnalis</name>
    <dbReference type="NCBI Taxonomy" id="6523"/>
    <lineage>
        <taxon>Eukaryota</taxon>
        <taxon>Metazoa</taxon>
        <taxon>Spiralia</taxon>
        <taxon>Lophotrochozoa</taxon>
        <taxon>Mollusca</taxon>
        <taxon>Gastropoda</taxon>
        <taxon>Heterobranchia</taxon>
        <taxon>Euthyneura</taxon>
        <taxon>Panpulmonata</taxon>
        <taxon>Hygrophila</taxon>
        <taxon>Lymnaeoidea</taxon>
        <taxon>Lymnaeidae</taxon>
        <taxon>Lymnaea</taxon>
    </lineage>
</organism>